<dbReference type="InterPro" id="IPR036388">
    <property type="entry name" value="WH-like_DNA-bd_sf"/>
</dbReference>
<dbReference type="InterPro" id="IPR013324">
    <property type="entry name" value="RNA_pol_sigma_r3/r4-like"/>
</dbReference>
<dbReference type="AlphaFoldDB" id="B1F7S2"/>
<reference evidence="2 3" key="1">
    <citation type="submission" date="2008-03" db="EMBL/GenBank/DDBJ databases">
        <title>Sequencing of the draft genome and assembly of Burkholderia ambifaria IOP40-10.</title>
        <authorList>
            <consortium name="US DOE Joint Genome Institute (JGI-PGF)"/>
            <person name="Copeland A."/>
            <person name="Lucas S."/>
            <person name="Lapidus A."/>
            <person name="Glavina del Rio T."/>
            <person name="Dalin E."/>
            <person name="Tice H."/>
            <person name="Bruce D."/>
            <person name="Goodwin L."/>
            <person name="Pitluck S."/>
            <person name="Larimer F."/>
            <person name="Land M.L."/>
            <person name="Hauser L."/>
            <person name="Tiedje J."/>
            <person name="Richardson P."/>
        </authorList>
    </citation>
    <scope>NUCLEOTIDE SEQUENCE [LARGE SCALE GENOMIC DNA]</scope>
    <source>
        <strain evidence="2 3">IOP40-10</strain>
    </source>
</reference>
<dbReference type="PATRIC" id="fig|396596.7.peg.7908"/>
<accession>B1F7S2</accession>
<organism evidence="2 3">
    <name type="scientific">Burkholderia ambifaria IOP40-10</name>
    <dbReference type="NCBI Taxonomy" id="396596"/>
    <lineage>
        <taxon>Bacteria</taxon>
        <taxon>Pseudomonadati</taxon>
        <taxon>Pseudomonadota</taxon>
        <taxon>Betaproteobacteria</taxon>
        <taxon>Burkholderiales</taxon>
        <taxon>Burkholderiaceae</taxon>
        <taxon>Burkholderia</taxon>
        <taxon>Burkholderia cepacia complex</taxon>
    </lineage>
</organism>
<sequence>MRCVEETAECLGIPEATVRSRHFRARSMLRESLTRDIDLAERDVFSFDGERCDRIVLGVLAKSASR</sequence>
<dbReference type="SUPFAM" id="SSF88659">
    <property type="entry name" value="Sigma3 and sigma4 domains of RNA polymerase sigma factors"/>
    <property type="match status" value="1"/>
</dbReference>
<evidence type="ECO:0000259" key="1">
    <source>
        <dbReference type="Pfam" id="PF04545"/>
    </source>
</evidence>
<dbReference type="Proteomes" id="UP000005463">
    <property type="component" value="Unassembled WGS sequence"/>
</dbReference>
<proteinExistence type="predicted"/>
<evidence type="ECO:0000313" key="2">
    <source>
        <dbReference type="EMBL" id="EDT06329.1"/>
    </source>
</evidence>
<dbReference type="Pfam" id="PF04545">
    <property type="entry name" value="Sigma70_r4"/>
    <property type="match status" value="1"/>
</dbReference>
<dbReference type="Gene3D" id="1.10.10.10">
    <property type="entry name" value="Winged helix-like DNA-binding domain superfamily/Winged helix DNA-binding domain"/>
    <property type="match status" value="1"/>
</dbReference>
<name>B1F7S2_9BURK</name>
<gene>
    <name evidence="2" type="ORF">BamIOP4010DRAFT_0081</name>
</gene>
<dbReference type="GO" id="GO:0006352">
    <property type="term" value="P:DNA-templated transcription initiation"/>
    <property type="evidence" value="ECO:0007669"/>
    <property type="project" value="InterPro"/>
</dbReference>
<protein>
    <submittedName>
        <fullName evidence="2">RNA polymerase, sigma-24 subunit, ECF subfamily</fullName>
    </submittedName>
</protein>
<dbReference type="GO" id="GO:0003700">
    <property type="term" value="F:DNA-binding transcription factor activity"/>
    <property type="evidence" value="ECO:0007669"/>
    <property type="project" value="InterPro"/>
</dbReference>
<dbReference type="InterPro" id="IPR007630">
    <property type="entry name" value="RNA_pol_sigma70_r4"/>
</dbReference>
<feature type="domain" description="RNA polymerase sigma-70 region 4" evidence="1">
    <location>
        <begin position="5"/>
        <end position="31"/>
    </location>
</feature>
<dbReference type="EMBL" id="ABLC01000001">
    <property type="protein sequence ID" value="EDT06329.1"/>
    <property type="molecule type" value="Genomic_DNA"/>
</dbReference>
<comment type="caution">
    <text evidence="2">The sequence shown here is derived from an EMBL/GenBank/DDBJ whole genome shotgun (WGS) entry which is preliminary data.</text>
</comment>
<evidence type="ECO:0000313" key="3">
    <source>
        <dbReference type="Proteomes" id="UP000005463"/>
    </source>
</evidence>